<keyword evidence="1" id="KW-0614">Plasmid</keyword>
<geneLocation type="plasmid" evidence="1">
    <name>unnamed</name>
</geneLocation>
<sequence>MSIHQHYFNAKGKDSRRIYLFQKSKVRFKDNKININKIAVQFKSLLKSAGFKERKSLHLCRKIFIASLKSRGYKLFCNKRAYEILLHF</sequence>
<gene>
    <name evidence="1" type="ORF">BOM_0999</name>
</gene>
<dbReference type="EMBL" id="CP004222">
    <property type="protein sequence ID" value="AHH05542.1"/>
    <property type="molecule type" value="Genomic_DNA"/>
</dbReference>
<reference evidence="1" key="1">
    <citation type="submission" date="2013-02" db="EMBL/GenBank/DDBJ databases">
        <title>Comparative genomics of Borrelia species.</title>
        <authorList>
            <person name="Schwan T.G."/>
            <person name="Raffel S.J."/>
            <person name="Porcella S.F."/>
        </authorList>
    </citation>
    <scope>NUCLEOTIDE SEQUENCE</scope>
    <source>
        <strain evidence="1">FR64b</strain>
        <plasmid evidence="1">unnamed</plasmid>
    </source>
</reference>
<name>W5SF23_9SPIR</name>
<dbReference type="AlphaFoldDB" id="W5SF23"/>
<proteinExistence type="predicted"/>
<organism evidence="1">
    <name type="scientific">Borrelia miyamotoi FR64b</name>
    <dbReference type="NCBI Taxonomy" id="1292392"/>
    <lineage>
        <taxon>Bacteria</taxon>
        <taxon>Pseudomonadati</taxon>
        <taxon>Spirochaetota</taxon>
        <taxon>Spirochaetia</taxon>
        <taxon>Spirochaetales</taxon>
        <taxon>Borreliaceae</taxon>
        <taxon>Borrelia</taxon>
    </lineage>
</organism>
<protein>
    <submittedName>
        <fullName evidence="1">Integrase protein family protein</fullName>
    </submittedName>
</protein>
<accession>W5SF23</accession>
<evidence type="ECO:0000313" key="1">
    <source>
        <dbReference type="EMBL" id="AHH05542.1"/>
    </source>
</evidence>
<dbReference type="HOGENOM" id="CLU_2462966_0_0_12"/>